<accession>A0A559K669</accession>
<proteinExistence type="predicted"/>
<dbReference type="InterPro" id="IPR000917">
    <property type="entry name" value="Sulfatase_N"/>
</dbReference>
<dbReference type="Pfam" id="PF00884">
    <property type="entry name" value="Sulfatase"/>
    <property type="match status" value="1"/>
</dbReference>
<dbReference type="CDD" id="cd16015">
    <property type="entry name" value="LTA_synthase"/>
    <property type="match status" value="1"/>
</dbReference>
<evidence type="ECO:0000256" key="6">
    <source>
        <dbReference type="ARBA" id="ARBA00023136"/>
    </source>
</evidence>
<dbReference type="InterPro" id="IPR013783">
    <property type="entry name" value="Ig-like_fold"/>
</dbReference>
<evidence type="ECO:0000313" key="9">
    <source>
        <dbReference type="EMBL" id="TVY07629.1"/>
    </source>
</evidence>
<evidence type="ECO:0000256" key="2">
    <source>
        <dbReference type="ARBA" id="ARBA00004936"/>
    </source>
</evidence>
<reference evidence="9 10" key="1">
    <citation type="submission" date="2019-07" db="EMBL/GenBank/DDBJ databases">
        <authorList>
            <person name="Kim J."/>
        </authorList>
    </citation>
    <scope>NUCLEOTIDE SEQUENCE [LARGE SCALE GENOMIC DNA]</scope>
    <source>
        <strain evidence="9 10">JC52</strain>
    </source>
</reference>
<organism evidence="9 10">
    <name type="scientific">Paenibacillus cremeus</name>
    <dbReference type="NCBI Taxonomy" id="2163881"/>
    <lineage>
        <taxon>Bacteria</taxon>
        <taxon>Bacillati</taxon>
        <taxon>Bacillota</taxon>
        <taxon>Bacilli</taxon>
        <taxon>Bacillales</taxon>
        <taxon>Paenibacillaceae</taxon>
        <taxon>Paenibacillus</taxon>
    </lineage>
</organism>
<dbReference type="Pfam" id="PF01833">
    <property type="entry name" value="TIG"/>
    <property type="match status" value="1"/>
</dbReference>
<dbReference type="PANTHER" id="PTHR47371">
    <property type="entry name" value="LIPOTEICHOIC ACID SYNTHASE"/>
    <property type="match status" value="1"/>
</dbReference>
<keyword evidence="6" id="KW-0472">Membrane</keyword>
<name>A0A559K669_9BACL</name>
<comment type="subcellular location">
    <subcellularLocation>
        <location evidence="1">Cell membrane</location>
        <topology evidence="1">Multi-pass membrane protein</topology>
    </subcellularLocation>
</comment>
<dbReference type="Proteomes" id="UP000317036">
    <property type="component" value="Unassembled WGS sequence"/>
</dbReference>
<dbReference type="Gene3D" id="2.60.40.10">
    <property type="entry name" value="Immunoglobulins"/>
    <property type="match status" value="1"/>
</dbReference>
<feature type="domain" description="Sulfatase N-terminal" evidence="7">
    <location>
        <begin position="52"/>
        <end position="345"/>
    </location>
</feature>
<dbReference type="RefSeq" id="WP_144851443.1">
    <property type="nucleotide sequence ID" value="NZ_VNJI01000034.1"/>
</dbReference>
<feature type="domain" description="IPT/TIG" evidence="8">
    <location>
        <begin position="413"/>
        <end position="486"/>
    </location>
</feature>
<dbReference type="Gene3D" id="3.40.720.10">
    <property type="entry name" value="Alkaline Phosphatase, subunit A"/>
    <property type="match status" value="1"/>
</dbReference>
<dbReference type="InterPro" id="IPR050448">
    <property type="entry name" value="OpgB/LTA_synthase_biosynth"/>
</dbReference>
<keyword evidence="5" id="KW-1133">Transmembrane helix</keyword>
<dbReference type="AlphaFoldDB" id="A0A559K669"/>
<dbReference type="SUPFAM" id="SSF53649">
    <property type="entry name" value="Alkaline phosphatase-like"/>
    <property type="match status" value="1"/>
</dbReference>
<evidence type="ECO:0000256" key="3">
    <source>
        <dbReference type="ARBA" id="ARBA00022475"/>
    </source>
</evidence>
<keyword evidence="3" id="KW-1003">Cell membrane</keyword>
<comment type="caution">
    <text evidence="9">The sequence shown here is derived from an EMBL/GenBank/DDBJ whole genome shotgun (WGS) entry which is preliminary data.</text>
</comment>
<evidence type="ECO:0000313" key="10">
    <source>
        <dbReference type="Proteomes" id="UP000317036"/>
    </source>
</evidence>
<evidence type="ECO:0000259" key="8">
    <source>
        <dbReference type="Pfam" id="PF01833"/>
    </source>
</evidence>
<evidence type="ECO:0000256" key="5">
    <source>
        <dbReference type="ARBA" id="ARBA00022989"/>
    </source>
</evidence>
<dbReference type="OrthoDB" id="243547at2"/>
<keyword evidence="4" id="KW-0812">Transmembrane</keyword>
<dbReference type="GO" id="GO:0005886">
    <property type="term" value="C:plasma membrane"/>
    <property type="evidence" value="ECO:0007669"/>
    <property type="project" value="UniProtKB-SubCell"/>
</dbReference>
<dbReference type="InterPro" id="IPR017850">
    <property type="entry name" value="Alkaline_phosphatase_core_sf"/>
</dbReference>
<dbReference type="EMBL" id="VNJI01000034">
    <property type="protein sequence ID" value="TVY07629.1"/>
    <property type="molecule type" value="Genomic_DNA"/>
</dbReference>
<dbReference type="PANTHER" id="PTHR47371:SF3">
    <property type="entry name" value="PHOSPHOGLYCEROL TRANSFERASE I"/>
    <property type="match status" value="1"/>
</dbReference>
<sequence length="511" mass="57477">MPLLIRLLTTALWSLALLTFQSSEFIKPLTPKSPPVIEQKTDWSKEELSKPPNIIIVLSEAFWDITQMTNLKFSEDPAPFFHALQERYTHGTMLSPMFGGGTANVELEVLTGHSYRFFQEGSIVYEQYIKQPTASLATILSSQGYKATAISPFYNWYFNSSEVYKHLGFSKFISLEYFNPDEYVGPYIGDHAVAKRIIEESEKNPGPDFIFANTMENHYHYWPGKFKRNTIDVSGTGSNEALGIAETYAQGMRGADDMLQELVTHFSQVKEPTVLVFFGDHLPSLEQYLVYKESKYITGEDDPDFLEKMHSTPVIVWNNYLPPGQTDELHISPSFLSPYILHLAGRKGSAYTDYLSELSKKMPIVPPEDHYEAYHIDVDLVKEYEARQNAILEAEKNNALASDPPFTLGYGDPVVKQITPEAVTVRGDTFGKAQLTLRGGRFGLGSTVFVNGQQLQSQWQSEETLTVSLPKELYAKPGRLDVQVKTIDSKNHVLGQSQVLTVPVVEKTAAP</sequence>
<evidence type="ECO:0000259" key="7">
    <source>
        <dbReference type="Pfam" id="PF00884"/>
    </source>
</evidence>
<protein>
    <submittedName>
        <fullName evidence="9">LTA synthase family protein</fullName>
    </submittedName>
</protein>
<gene>
    <name evidence="9" type="ORF">FPZ49_23075</name>
</gene>
<keyword evidence="10" id="KW-1185">Reference proteome</keyword>
<evidence type="ECO:0000256" key="1">
    <source>
        <dbReference type="ARBA" id="ARBA00004651"/>
    </source>
</evidence>
<dbReference type="InterPro" id="IPR002909">
    <property type="entry name" value="IPT_dom"/>
</dbReference>
<evidence type="ECO:0000256" key="4">
    <source>
        <dbReference type="ARBA" id="ARBA00022692"/>
    </source>
</evidence>
<comment type="pathway">
    <text evidence="2">Cell wall biogenesis; lipoteichoic acid biosynthesis.</text>
</comment>